<organism evidence="1 2">
    <name type="scientific">Callosobruchus maculatus</name>
    <name type="common">Southern cowpea weevil</name>
    <name type="synonym">Pulse bruchid</name>
    <dbReference type="NCBI Taxonomy" id="64391"/>
    <lineage>
        <taxon>Eukaryota</taxon>
        <taxon>Metazoa</taxon>
        <taxon>Ecdysozoa</taxon>
        <taxon>Arthropoda</taxon>
        <taxon>Hexapoda</taxon>
        <taxon>Insecta</taxon>
        <taxon>Pterygota</taxon>
        <taxon>Neoptera</taxon>
        <taxon>Endopterygota</taxon>
        <taxon>Coleoptera</taxon>
        <taxon>Polyphaga</taxon>
        <taxon>Cucujiformia</taxon>
        <taxon>Chrysomeloidea</taxon>
        <taxon>Chrysomelidae</taxon>
        <taxon>Bruchinae</taxon>
        <taxon>Bruchini</taxon>
        <taxon>Callosobruchus</taxon>
    </lineage>
</organism>
<dbReference type="Gene3D" id="1.25.40.10">
    <property type="entry name" value="Tetratricopeptide repeat domain"/>
    <property type="match status" value="2"/>
</dbReference>
<proteinExistence type="predicted"/>
<dbReference type="AlphaFoldDB" id="A0A653CFB0"/>
<dbReference type="OrthoDB" id="767661at2759"/>
<evidence type="ECO:0000313" key="2">
    <source>
        <dbReference type="Proteomes" id="UP000410492"/>
    </source>
</evidence>
<evidence type="ECO:0008006" key="3">
    <source>
        <dbReference type="Google" id="ProtNLM"/>
    </source>
</evidence>
<gene>
    <name evidence="1" type="ORF">CALMAC_LOCUS8603</name>
</gene>
<name>A0A653CFB0_CALMS</name>
<dbReference type="GO" id="GO:0005739">
    <property type="term" value="C:mitochondrion"/>
    <property type="evidence" value="ECO:0007669"/>
    <property type="project" value="TreeGrafter"/>
</dbReference>
<dbReference type="GO" id="GO:0005634">
    <property type="term" value="C:nucleus"/>
    <property type="evidence" value="ECO:0007669"/>
    <property type="project" value="TreeGrafter"/>
</dbReference>
<dbReference type="EMBL" id="CAACVG010007673">
    <property type="protein sequence ID" value="VEN46558.1"/>
    <property type="molecule type" value="Genomic_DNA"/>
</dbReference>
<dbReference type="InterPro" id="IPR033490">
    <property type="entry name" value="LRP130"/>
</dbReference>
<reference evidence="1 2" key="1">
    <citation type="submission" date="2019-01" db="EMBL/GenBank/DDBJ databases">
        <authorList>
            <person name="Sayadi A."/>
        </authorList>
    </citation>
    <scope>NUCLEOTIDE SEQUENCE [LARGE SCALE GENOMIC DNA]</scope>
</reference>
<evidence type="ECO:0000313" key="1">
    <source>
        <dbReference type="EMBL" id="VEN46558.1"/>
    </source>
</evidence>
<dbReference type="PANTHER" id="PTHR46669:SF2">
    <property type="entry name" value="EG:BACN32G11.3 PROTEIN"/>
    <property type="match status" value="1"/>
</dbReference>
<dbReference type="GO" id="GO:0070129">
    <property type="term" value="P:regulation of mitochondrial translation"/>
    <property type="evidence" value="ECO:0007669"/>
    <property type="project" value="TreeGrafter"/>
</dbReference>
<dbReference type="InterPro" id="IPR011990">
    <property type="entry name" value="TPR-like_helical_dom_sf"/>
</dbReference>
<dbReference type="Proteomes" id="UP000410492">
    <property type="component" value="Unassembled WGS sequence"/>
</dbReference>
<dbReference type="GO" id="GO:0003730">
    <property type="term" value="F:mRNA 3'-UTR binding"/>
    <property type="evidence" value="ECO:0007669"/>
    <property type="project" value="TreeGrafter"/>
</dbReference>
<sequence length="972" mass="111896">MFVVHSGIKLWGYWARAPQFNHFIIRRPHPLAYNVFFSRRNWSSSTKAKERLRVTDFNDLVNFIKSEKQFYLKLLTNVFHTVDFENISREEAILLLNCCGNSVVDSSLEARDRVCQDIYKNLLKHNKLDLSVYNKYIEICTENGTLLNAKEFLESIKCKPDQETIKLLLKNICEKGSTSQAFELLEVMKENSFPVDEDIFSYLILAHTIESGLNGAEMVLKTMRAAQIGESDKIKLAILRGVVKAHNHSDFITALEKYAIPLNELELLDILKTLALNGNLAWMKQIEPLHSHIPKTKEFVTLIKGLCIHLVHLNKSEEAFEMYEHFVKPHMDNDYAYFILREMLHAKVATADIIKIAKYLRDNNLNEYCIQRLTEVALRHNYVDVSWDLLQNLPEVRPHFFWPLLINAHNTSGEKGVADTINKINSLNVKLDFETLESYILPFFNLTNPTLAVDRLKKLGFTAKQIVNAMVLVLIKNDMLKEAVTLANTFNVALLEEKLLPILPITWKNTEDARNIISLLQKCCERSKKQTELVHQFLLDCLELCSTNEDYKNYLDLLKVVGTNKLRISPASVEVLQEVASRCIDEDLQMLINHAINDLMDVNLKSDLQTSYIPHPKDMNLEDLECHLIELKEKGLETRGVLSKLIKMHSTNGNIQRVKELQQDLEASGYKESVGTKSLLMHNYVMSENVEEAMRLFQQIKDSDPGFNLDDFKIIDLAKLLVKNDKFDDALNIMKTEIKRPSRKTSDRNLLELLESITDPNKQMQMFECIMKVGYTPNNVVLGPLIRIHLKNGYIKDAVITYVQLAEKYKRTPLQFELIKELVTVKDEQLLQQTLSCTQKIHGAASTQANLIAALVEQNQIKPLEKLLISNRLNIAARLQNRCDRWVKEKKIDALKLLASYCEKIPGILDVSYIYRCILKIHVTNNDCESALNFHNWLINGEKTISDEFESTLTQLLKQNCYEIPSSLRRNN</sequence>
<protein>
    <recommendedName>
        <fullName evidence="3">Pentacotripeptide-repeat region of PRORP domain-containing protein</fullName>
    </recommendedName>
</protein>
<dbReference type="PANTHER" id="PTHR46669">
    <property type="entry name" value="LEUCINE-RICH PPR MOTIF-CONTAINING PROTEIN, MITOCHONDRIAL"/>
    <property type="match status" value="1"/>
</dbReference>
<accession>A0A653CFB0</accession>
<keyword evidence="2" id="KW-1185">Reference proteome</keyword>